<name>A0A941HY58_9CAUL</name>
<dbReference type="InterPro" id="IPR001647">
    <property type="entry name" value="HTH_TetR"/>
</dbReference>
<evidence type="ECO:0000256" key="4">
    <source>
        <dbReference type="PROSITE-ProRule" id="PRU00335"/>
    </source>
</evidence>
<dbReference type="EMBL" id="JAGSGD010000001">
    <property type="protein sequence ID" value="MBR7621032.1"/>
    <property type="molecule type" value="Genomic_DNA"/>
</dbReference>
<gene>
    <name evidence="6" type="ORF">JKL49_16685</name>
</gene>
<dbReference type="GO" id="GO:0003700">
    <property type="term" value="F:DNA-binding transcription factor activity"/>
    <property type="evidence" value="ECO:0007669"/>
    <property type="project" value="TreeGrafter"/>
</dbReference>
<dbReference type="GO" id="GO:0000976">
    <property type="term" value="F:transcription cis-regulatory region binding"/>
    <property type="evidence" value="ECO:0007669"/>
    <property type="project" value="TreeGrafter"/>
</dbReference>
<feature type="DNA-binding region" description="H-T-H motif" evidence="4">
    <location>
        <begin position="38"/>
        <end position="57"/>
    </location>
</feature>
<keyword evidence="1" id="KW-0805">Transcription regulation</keyword>
<dbReference type="PRINTS" id="PR00455">
    <property type="entry name" value="HTHTETR"/>
</dbReference>
<feature type="domain" description="HTH tetR-type" evidence="5">
    <location>
        <begin position="15"/>
        <end position="75"/>
    </location>
</feature>
<organism evidence="6 7">
    <name type="scientific">Phenylobacterium glaciei</name>
    <dbReference type="NCBI Taxonomy" id="2803784"/>
    <lineage>
        <taxon>Bacteria</taxon>
        <taxon>Pseudomonadati</taxon>
        <taxon>Pseudomonadota</taxon>
        <taxon>Alphaproteobacteria</taxon>
        <taxon>Caulobacterales</taxon>
        <taxon>Caulobacteraceae</taxon>
        <taxon>Phenylobacterium</taxon>
    </lineage>
</organism>
<dbReference type="Pfam" id="PF00440">
    <property type="entry name" value="TetR_N"/>
    <property type="match status" value="1"/>
</dbReference>
<dbReference type="InterPro" id="IPR009057">
    <property type="entry name" value="Homeodomain-like_sf"/>
</dbReference>
<keyword evidence="7" id="KW-1185">Reference proteome</keyword>
<sequence length="209" mass="22840">MREAEASEARPYHHGDLSRALIDAARRLLESEGPSALSLRAVAREAGVSPAAPYHHFKDKGELLEAVATEGWDLLNDSLSAARKSAHSVKDKLTALGVAYVVFARENPSLYRIMYDGSRNKEELPSQVHLEDDSAYCQVRDTLVEAGADPTDEIALELATTAAWCAAHGLAEMASFKQFDVLKTALGSEEAFLRGVFEHMKIFADDHGK</sequence>
<dbReference type="InterPro" id="IPR050109">
    <property type="entry name" value="HTH-type_TetR-like_transc_reg"/>
</dbReference>
<protein>
    <submittedName>
        <fullName evidence="6">TetR/AcrR family transcriptional regulator</fullName>
    </submittedName>
</protein>
<dbReference type="InterPro" id="IPR025996">
    <property type="entry name" value="MT1864/Rv1816-like_C"/>
</dbReference>
<dbReference type="RefSeq" id="WP_215341858.1">
    <property type="nucleotide sequence ID" value="NZ_JAGSGD010000001.1"/>
</dbReference>
<dbReference type="AlphaFoldDB" id="A0A941HY58"/>
<accession>A0A941HY58</accession>
<dbReference type="SUPFAM" id="SSF48498">
    <property type="entry name" value="Tetracyclin repressor-like, C-terminal domain"/>
    <property type="match status" value="1"/>
</dbReference>
<dbReference type="Gene3D" id="1.10.357.10">
    <property type="entry name" value="Tetracycline Repressor, domain 2"/>
    <property type="match status" value="1"/>
</dbReference>
<dbReference type="Pfam" id="PF13305">
    <property type="entry name" value="TetR_C_33"/>
    <property type="match status" value="1"/>
</dbReference>
<dbReference type="SUPFAM" id="SSF46689">
    <property type="entry name" value="Homeodomain-like"/>
    <property type="match status" value="1"/>
</dbReference>
<evidence type="ECO:0000256" key="1">
    <source>
        <dbReference type="ARBA" id="ARBA00023015"/>
    </source>
</evidence>
<evidence type="ECO:0000259" key="5">
    <source>
        <dbReference type="PROSITE" id="PS50977"/>
    </source>
</evidence>
<evidence type="ECO:0000313" key="7">
    <source>
        <dbReference type="Proteomes" id="UP000622580"/>
    </source>
</evidence>
<dbReference type="InterPro" id="IPR036271">
    <property type="entry name" value="Tet_transcr_reg_TetR-rel_C_sf"/>
</dbReference>
<dbReference type="PANTHER" id="PTHR30055:SF220">
    <property type="entry name" value="TETR-FAMILY REGULATORY PROTEIN"/>
    <property type="match status" value="1"/>
</dbReference>
<evidence type="ECO:0000313" key="6">
    <source>
        <dbReference type="EMBL" id="MBR7621032.1"/>
    </source>
</evidence>
<dbReference type="Proteomes" id="UP000622580">
    <property type="component" value="Unassembled WGS sequence"/>
</dbReference>
<proteinExistence type="predicted"/>
<keyword evidence="3" id="KW-0804">Transcription</keyword>
<evidence type="ECO:0000256" key="2">
    <source>
        <dbReference type="ARBA" id="ARBA00023125"/>
    </source>
</evidence>
<dbReference type="PROSITE" id="PS50977">
    <property type="entry name" value="HTH_TETR_2"/>
    <property type="match status" value="1"/>
</dbReference>
<keyword evidence="2 4" id="KW-0238">DNA-binding</keyword>
<comment type="caution">
    <text evidence="6">The sequence shown here is derived from an EMBL/GenBank/DDBJ whole genome shotgun (WGS) entry which is preliminary data.</text>
</comment>
<evidence type="ECO:0000256" key="3">
    <source>
        <dbReference type="ARBA" id="ARBA00023163"/>
    </source>
</evidence>
<reference evidence="6" key="1">
    <citation type="submission" date="2021-04" db="EMBL/GenBank/DDBJ databases">
        <title>Draft genome assembly of strain Phenylobacterium sp. 20VBR1 using MiniION and Illumina platforms.</title>
        <authorList>
            <person name="Thomas F.A."/>
            <person name="Krishnan K.P."/>
            <person name="Sinha R.K."/>
        </authorList>
    </citation>
    <scope>NUCLEOTIDE SEQUENCE</scope>
    <source>
        <strain evidence="6">20VBR1</strain>
    </source>
</reference>
<dbReference type="PANTHER" id="PTHR30055">
    <property type="entry name" value="HTH-TYPE TRANSCRIPTIONAL REGULATOR RUTR"/>
    <property type="match status" value="1"/>
</dbReference>